<organism evidence="1 2">
    <name type="scientific">Blautia faecis</name>
    <dbReference type="NCBI Taxonomy" id="871665"/>
    <lineage>
        <taxon>Bacteria</taxon>
        <taxon>Bacillati</taxon>
        <taxon>Bacillota</taxon>
        <taxon>Clostridia</taxon>
        <taxon>Lachnospirales</taxon>
        <taxon>Lachnospiraceae</taxon>
        <taxon>Blautia</taxon>
    </lineage>
</organism>
<comment type="caution">
    <text evidence="1">The sequence shown here is derived from an EMBL/GenBank/DDBJ whole genome shotgun (WGS) entry which is preliminary data.</text>
</comment>
<gene>
    <name evidence="1" type="ORF">G5B17_02065</name>
</gene>
<name>A0ABX2H4D3_9FIRM</name>
<proteinExistence type="predicted"/>
<evidence type="ECO:0000313" key="1">
    <source>
        <dbReference type="EMBL" id="NSG84249.1"/>
    </source>
</evidence>
<dbReference type="EMBL" id="JAAITS010000004">
    <property type="protein sequence ID" value="NSG84249.1"/>
    <property type="molecule type" value="Genomic_DNA"/>
</dbReference>
<reference evidence="1 2" key="1">
    <citation type="journal article" date="2020" name="Cell Host Microbe">
        <title>Functional and Genomic Variation between Human-Derived Isolates of Lachnospiraceae Reveals Inter- and Intra-Species Diversity.</title>
        <authorList>
            <person name="Sorbara M.T."/>
            <person name="Littmann E.R."/>
            <person name="Fontana E."/>
            <person name="Moody T.U."/>
            <person name="Kohout C.E."/>
            <person name="Gjonbalaj M."/>
            <person name="Eaton V."/>
            <person name="Seok R."/>
            <person name="Leiner I.M."/>
            <person name="Pamer E.G."/>
        </authorList>
    </citation>
    <scope>NUCLEOTIDE SEQUENCE [LARGE SCALE GENOMIC DNA]</scope>
    <source>
        <strain evidence="1 2">MSK.17.74</strain>
    </source>
</reference>
<dbReference type="Proteomes" id="UP001644719">
    <property type="component" value="Unassembled WGS sequence"/>
</dbReference>
<keyword evidence="2" id="KW-1185">Reference proteome</keyword>
<protein>
    <submittedName>
        <fullName evidence="1">Uncharacterized protein</fullName>
    </submittedName>
</protein>
<sequence length="410" mass="48645">MITVIDSIMGSGKTSWAIQHVNEADYCNDRFLYITPFLDEVKRIMDKTDVDFFQPQNRGKGKLNNINMLFQKGSNIASTHELFKNFDENTRSNIREISQTLNYTLILDEVLNVIEPYTELKQGDLRILKQGGWITIDEDGFVIWNEKEYKLDSKYNDIKQLAITKSLLCINDTILLWRYPPEIFSYFKNIYILTYMFDASILKYYFDVYHIDYTVKSIILENGFYKIVDYYKPDTTKYQDLINIYEGKLNENIPCKLTSFSSSWFDTANKNYTDKLKNNIYNYFTNIINSSSKDIMWTCFKKAKNKLKGKGYTKQFVPCNCRSTNDYNEKSTLVYCCNIFFHPGITNFFSKHNLTLNANKYALSEMIQWIWRSKIRNDEKINIYIPSVRMRMLLKEWLKLDDEKINEKSF</sequence>
<accession>A0ABX2H4D3</accession>
<dbReference type="RefSeq" id="WP_173769240.1">
    <property type="nucleotide sequence ID" value="NZ_JAAITS010000004.1"/>
</dbReference>
<evidence type="ECO:0000313" key="2">
    <source>
        <dbReference type="Proteomes" id="UP001644719"/>
    </source>
</evidence>